<comment type="subcellular location">
    <subcellularLocation>
        <location evidence="1">Secreted</location>
    </subcellularLocation>
</comment>
<dbReference type="Proteomes" id="UP000789423">
    <property type="component" value="Unassembled WGS sequence"/>
</dbReference>
<keyword evidence="7" id="KW-1185">Reference proteome</keyword>
<feature type="region of interest" description="Disordered" evidence="5">
    <location>
        <begin position="50"/>
        <end position="80"/>
    </location>
</feature>
<sequence length="127" mass="14912">MPEHFLDRVGNVFHISYTENERKRDEYHRLHEYLKSKEIQVRQRIEKAESAKRSYEAKSTGLPSGKIPAREFEDKRQQKDDTLSGLMTHFQHSLDNVTHAKSRAYSKYLEYKAKAEAEEREAAAGKK</sequence>
<accession>A0ABN8A599</accession>
<evidence type="ECO:0000256" key="2">
    <source>
        <dbReference type="ARBA" id="ARBA00022525"/>
    </source>
</evidence>
<proteinExistence type="inferred from homology"/>
<gene>
    <name evidence="6" type="ORF">BACCIP111899_04057</name>
</gene>
<evidence type="ECO:0000256" key="5">
    <source>
        <dbReference type="SAM" id="MobiDB-lite"/>
    </source>
</evidence>
<evidence type="ECO:0000313" key="7">
    <source>
        <dbReference type="Proteomes" id="UP000789423"/>
    </source>
</evidence>
<feature type="compositionally biased region" description="Basic and acidic residues" evidence="5">
    <location>
        <begin position="68"/>
        <end position="80"/>
    </location>
</feature>
<comment type="similarity">
    <text evidence="4">Belongs to the EsxC family.</text>
</comment>
<evidence type="ECO:0000313" key="6">
    <source>
        <dbReference type="EMBL" id="CAG9614824.1"/>
    </source>
</evidence>
<reference evidence="6 7" key="1">
    <citation type="submission" date="2021-10" db="EMBL/GenBank/DDBJ databases">
        <authorList>
            <person name="Criscuolo A."/>
        </authorList>
    </citation>
    <scope>NUCLEOTIDE SEQUENCE [LARGE SCALE GENOMIC DNA]</scope>
    <source>
        <strain evidence="7">CIP 111899</strain>
    </source>
</reference>
<dbReference type="InterPro" id="IPR058928">
    <property type="entry name" value="EsxC"/>
</dbReference>
<keyword evidence="3" id="KW-0843">Virulence</keyword>
<dbReference type="RefSeq" id="WP_230576758.1">
    <property type="nucleotide sequence ID" value="NZ_CAKJTI010000040.1"/>
</dbReference>
<keyword evidence="2" id="KW-0964">Secreted</keyword>
<evidence type="ECO:0000256" key="3">
    <source>
        <dbReference type="ARBA" id="ARBA00023026"/>
    </source>
</evidence>
<comment type="caution">
    <text evidence="6">The sequence shown here is derived from an EMBL/GenBank/DDBJ whole genome shotgun (WGS) entry which is preliminary data.</text>
</comment>
<protein>
    <submittedName>
        <fullName evidence="6">Uncharacterized protein</fullName>
    </submittedName>
</protein>
<evidence type="ECO:0000256" key="4">
    <source>
        <dbReference type="ARBA" id="ARBA00093779"/>
    </source>
</evidence>
<organism evidence="6 7">
    <name type="scientific">Bacillus rhizoplanae</name>
    <dbReference type="NCBI Taxonomy" id="2880966"/>
    <lineage>
        <taxon>Bacteria</taxon>
        <taxon>Bacillati</taxon>
        <taxon>Bacillota</taxon>
        <taxon>Bacilli</taxon>
        <taxon>Bacillales</taxon>
        <taxon>Bacillaceae</taxon>
        <taxon>Bacillus</taxon>
    </lineage>
</organism>
<evidence type="ECO:0000256" key="1">
    <source>
        <dbReference type="ARBA" id="ARBA00004613"/>
    </source>
</evidence>
<dbReference type="Pfam" id="PF26323">
    <property type="entry name" value="EsxC"/>
    <property type="match status" value="1"/>
</dbReference>
<dbReference type="EMBL" id="CAKJTI010000040">
    <property type="protein sequence ID" value="CAG9614824.1"/>
    <property type="molecule type" value="Genomic_DNA"/>
</dbReference>
<name>A0ABN8A599_9BACI</name>